<evidence type="ECO:0000313" key="5">
    <source>
        <dbReference type="Ensembl" id="ENSGACP00000055147.1"/>
    </source>
</evidence>
<proteinExistence type="predicted"/>
<protein>
    <recommendedName>
        <fullName evidence="4">Ig-like domain-containing protein</fullName>
    </recommendedName>
</protein>
<feature type="transmembrane region" description="Helical" evidence="2">
    <location>
        <begin position="286"/>
        <end position="308"/>
    </location>
</feature>
<dbReference type="InterPro" id="IPR042474">
    <property type="entry name" value="A33"/>
</dbReference>
<reference evidence="5 6" key="1">
    <citation type="journal article" date="2021" name="G3 (Bethesda)">
        <title>Improved contiguity of the threespine stickleback genome using long-read sequencing.</title>
        <authorList>
            <person name="Nath S."/>
            <person name="Shaw D.E."/>
            <person name="White M.A."/>
        </authorList>
    </citation>
    <scope>NUCLEOTIDE SEQUENCE [LARGE SCALE GENOMIC DNA]</scope>
    <source>
        <strain evidence="5 6">Lake Benthic</strain>
    </source>
</reference>
<feature type="signal peptide" evidence="3">
    <location>
        <begin position="1"/>
        <end position="25"/>
    </location>
</feature>
<dbReference type="PANTHER" id="PTHR44969:SF1">
    <property type="entry name" value="CELL SURFACE A33 ANTIGEN"/>
    <property type="match status" value="1"/>
</dbReference>
<keyword evidence="2" id="KW-0472">Membrane</keyword>
<feature type="domain" description="Ig-like" evidence="4">
    <location>
        <begin position="12"/>
        <end position="142"/>
    </location>
</feature>
<dbReference type="SMART" id="SM00408">
    <property type="entry name" value="IGc2"/>
    <property type="match status" value="1"/>
</dbReference>
<dbReference type="InterPro" id="IPR013783">
    <property type="entry name" value="Ig-like_fold"/>
</dbReference>
<evidence type="ECO:0000259" key="4">
    <source>
        <dbReference type="PROSITE" id="PS50835"/>
    </source>
</evidence>
<organism evidence="5 6">
    <name type="scientific">Gasterosteus aculeatus aculeatus</name>
    <name type="common">three-spined stickleback</name>
    <dbReference type="NCBI Taxonomy" id="481459"/>
    <lineage>
        <taxon>Eukaryota</taxon>
        <taxon>Metazoa</taxon>
        <taxon>Chordata</taxon>
        <taxon>Craniata</taxon>
        <taxon>Vertebrata</taxon>
        <taxon>Euteleostomi</taxon>
        <taxon>Actinopterygii</taxon>
        <taxon>Neopterygii</taxon>
        <taxon>Teleostei</taxon>
        <taxon>Neoteleostei</taxon>
        <taxon>Acanthomorphata</taxon>
        <taxon>Eupercaria</taxon>
        <taxon>Perciformes</taxon>
        <taxon>Cottioidei</taxon>
        <taxon>Gasterosteales</taxon>
        <taxon>Gasterosteidae</taxon>
        <taxon>Gasterosteus</taxon>
    </lineage>
</organism>
<evidence type="ECO:0000256" key="3">
    <source>
        <dbReference type="SAM" id="SignalP"/>
    </source>
</evidence>
<feature type="region of interest" description="Disordered" evidence="1">
    <location>
        <begin position="324"/>
        <end position="480"/>
    </location>
</feature>
<dbReference type="GO" id="GO:0005886">
    <property type="term" value="C:plasma membrane"/>
    <property type="evidence" value="ECO:0007669"/>
    <property type="project" value="InterPro"/>
</dbReference>
<dbReference type="Ensembl" id="ENSGACT00000073616.1">
    <property type="protein sequence ID" value="ENSGACP00000055147.1"/>
    <property type="gene ID" value="ENSGACG00000015128.2"/>
</dbReference>
<dbReference type="Proteomes" id="UP000007635">
    <property type="component" value="Chromosome II"/>
</dbReference>
<dbReference type="PANTHER" id="PTHR44969">
    <property type="entry name" value="CELL SURFACE A33 ANTIGEN"/>
    <property type="match status" value="1"/>
</dbReference>
<dbReference type="Pfam" id="PF13927">
    <property type="entry name" value="Ig_3"/>
    <property type="match status" value="1"/>
</dbReference>
<feature type="chain" id="PRO_5042947878" description="Ig-like domain-containing protein" evidence="3">
    <location>
        <begin position="26"/>
        <end position="480"/>
    </location>
</feature>
<feature type="compositionally biased region" description="Basic and acidic residues" evidence="1">
    <location>
        <begin position="324"/>
        <end position="334"/>
    </location>
</feature>
<dbReference type="InterPro" id="IPR013106">
    <property type="entry name" value="Ig_V-set"/>
</dbReference>
<accession>A0AAQ4QXP1</accession>
<name>A0AAQ4QXP1_GASAC</name>
<dbReference type="InterPro" id="IPR003599">
    <property type="entry name" value="Ig_sub"/>
</dbReference>
<dbReference type="InterPro" id="IPR003598">
    <property type="entry name" value="Ig_sub2"/>
</dbReference>
<evidence type="ECO:0000256" key="2">
    <source>
        <dbReference type="SAM" id="Phobius"/>
    </source>
</evidence>
<dbReference type="Gene3D" id="2.60.40.10">
    <property type="entry name" value="Immunoglobulins"/>
    <property type="match status" value="2"/>
</dbReference>
<dbReference type="GeneTree" id="ENSGT00940000160248"/>
<evidence type="ECO:0000313" key="6">
    <source>
        <dbReference type="Proteomes" id="UP000007635"/>
    </source>
</evidence>
<keyword evidence="3" id="KW-0732">Signal</keyword>
<dbReference type="InterPro" id="IPR007110">
    <property type="entry name" value="Ig-like_dom"/>
</dbReference>
<dbReference type="SMART" id="SM00409">
    <property type="entry name" value="IG"/>
    <property type="match status" value="2"/>
</dbReference>
<keyword evidence="6" id="KW-1185">Reference proteome</keyword>
<feature type="compositionally biased region" description="Basic and acidic residues" evidence="1">
    <location>
        <begin position="348"/>
        <end position="357"/>
    </location>
</feature>
<dbReference type="PROSITE" id="PS50835">
    <property type="entry name" value="IG_LIKE"/>
    <property type="match status" value="2"/>
</dbReference>
<feature type="compositionally biased region" description="Basic and acidic residues" evidence="1">
    <location>
        <begin position="364"/>
        <end position="464"/>
    </location>
</feature>
<keyword evidence="2" id="KW-0812">Transmembrane</keyword>
<dbReference type="SUPFAM" id="SSF48726">
    <property type="entry name" value="Immunoglobulin"/>
    <property type="match status" value="2"/>
</dbReference>
<dbReference type="Pfam" id="PF07686">
    <property type="entry name" value="V-set"/>
    <property type="match status" value="1"/>
</dbReference>
<keyword evidence="2" id="KW-1133">Transmembrane helix</keyword>
<dbReference type="AlphaFoldDB" id="A0AAQ4QXP1"/>
<sequence>MEALAMERRISPWILLSLVLSGVDAINVNIPTKLYEVARGDNITLPCKFIPKTPGTPQFVVITWYGEGVNTDPDETLIVTYFSAGDTIDVKPLYEGRVSLDVDIKTGKADLKLSSATLDDNKDFKCQVQIPKDDQGKPASTTRLVVLVAPSTPVCAIKGNAEYGENVNLTCLSAEGSPAPVYTWKSLDVLNNPRKPDPRTTDQGGIMSLYNISKETSGYYICTSTNKIRSATCNITLAVMPREMKQLSWNVEFHINASLQQCVTKCVTLIFRLFNPAASMKIGSTAGIVAGVAALLIVVIIGICCCYCRKKKLKKEEEEYAMGVREEEHGDQKPAKNGVTQIDDGQEDDRVHDDSSLRRPFVSTERHEERSERDYDDRRSEYDDRRSEYDDRRSEYDDRRSDYTDRRSDYDDRRDRPGNRNERYDDRRYDDDDRRRRYDDDRKDRRVKHDDDRHDERYDDRDLVKPPVPANKPPKKDFRD</sequence>
<feature type="domain" description="Ig-like" evidence="4">
    <location>
        <begin position="150"/>
        <end position="238"/>
    </location>
</feature>
<evidence type="ECO:0000256" key="1">
    <source>
        <dbReference type="SAM" id="MobiDB-lite"/>
    </source>
</evidence>
<reference evidence="5" key="3">
    <citation type="submission" date="2025-09" db="UniProtKB">
        <authorList>
            <consortium name="Ensembl"/>
        </authorList>
    </citation>
    <scope>IDENTIFICATION</scope>
</reference>
<dbReference type="InterPro" id="IPR036179">
    <property type="entry name" value="Ig-like_dom_sf"/>
</dbReference>
<reference evidence="5" key="2">
    <citation type="submission" date="2025-08" db="UniProtKB">
        <authorList>
            <consortium name="Ensembl"/>
        </authorList>
    </citation>
    <scope>IDENTIFICATION</scope>
</reference>